<dbReference type="PANTHER" id="PTHR48097:SF9">
    <property type="entry name" value="L-THREONINE ALDOLASE"/>
    <property type="match status" value="1"/>
</dbReference>
<proteinExistence type="inferred from homology"/>
<comment type="caution">
    <text evidence="7">The sequence shown here is derived from an EMBL/GenBank/DDBJ whole genome shotgun (WGS) entry which is preliminary data.</text>
</comment>
<dbReference type="EMBL" id="RJVU01067793">
    <property type="protein sequence ID" value="ROI81935.1"/>
    <property type="molecule type" value="Genomic_DNA"/>
</dbReference>
<feature type="domain" description="Aromatic amino acid beta-eliminating lyase/threonine aldolase" evidence="6">
    <location>
        <begin position="201"/>
        <end position="475"/>
    </location>
</feature>
<dbReference type="PANTHER" id="PTHR48097">
    <property type="entry name" value="L-THREONINE ALDOLASE-RELATED"/>
    <property type="match status" value="1"/>
</dbReference>
<name>A0A3N0XPC8_ANAGA</name>
<evidence type="ECO:0000256" key="1">
    <source>
        <dbReference type="ARBA" id="ARBA00001933"/>
    </source>
</evidence>
<feature type="signal peptide" evidence="5">
    <location>
        <begin position="1"/>
        <end position="18"/>
    </location>
</feature>
<evidence type="ECO:0000256" key="2">
    <source>
        <dbReference type="ARBA" id="ARBA00006966"/>
    </source>
</evidence>
<sequence length="567" mass="61311">MQGGRQFFLNVVSIVCRCSFVILSSRTQKQDAAAARAFATVASRRCIMQMSPKDLGGNGKLMSIGNAGLPYHERPHLPPPSCLLLETQTAARLTFTTSPDTSRRVLLESAWQSSAAGNTASKGQETSAADRMTSLQRVDRPFSVFCVDPVRLYYGSPRAATGSAVRTVDLRSDTVTKPGAAMRRAIAEAEVATGSGVRTVDLRSDTVTKPGAAMRRAISEVEDGDDVFKEDPTADELQKIAADMFGMEAALFVPTGTMGNLIAVMVHCRERGDEMIVGDLSHIHIYEQGGSAQLAGVHSATVTTLGDGTFDLDQLISKIRHDYPNPHYPRSRLVCVENTHNIQGGRVLPLSFLQELRSVADKFGLAVHMDGARVMNAAVALAVQPSVILQHCHSVSVCLSKGLGAPVGTMLGGSKDFIQRAVRARKALGGGMRQVGVLAAAGKISLSDMIGRLEEDHRNARRFAQALLQCDPPLYQVDLSTVETNILRICLRDRQMSPAEFCERMAAVDEEEVKALGQGVQVLMFPHIGGTVRAVWHLDISEEDTQLAIQKAQFVAQQHKLKSIRAA</sequence>
<dbReference type="GO" id="GO:0006567">
    <property type="term" value="P:L-threonine catabolic process"/>
    <property type="evidence" value="ECO:0007669"/>
    <property type="project" value="TreeGrafter"/>
</dbReference>
<keyword evidence="4" id="KW-0456">Lyase</keyword>
<dbReference type="GO" id="GO:0006545">
    <property type="term" value="P:glycine biosynthetic process"/>
    <property type="evidence" value="ECO:0007669"/>
    <property type="project" value="TreeGrafter"/>
</dbReference>
<dbReference type="GO" id="GO:0005829">
    <property type="term" value="C:cytosol"/>
    <property type="evidence" value="ECO:0007669"/>
    <property type="project" value="TreeGrafter"/>
</dbReference>
<comment type="similarity">
    <text evidence="2">Belongs to the threonine aldolase family.</text>
</comment>
<dbReference type="FunFam" id="3.40.640.10:FF:000030">
    <property type="entry name" value="Low-specificity L-threonine aldolase"/>
    <property type="match status" value="1"/>
</dbReference>
<evidence type="ECO:0000256" key="4">
    <source>
        <dbReference type="ARBA" id="ARBA00023239"/>
    </source>
</evidence>
<dbReference type="AlphaFoldDB" id="A0A3N0XPC8"/>
<evidence type="ECO:0000313" key="8">
    <source>
        <dbReference type="Proteomes" id="UP000281406"/>
    </source>
</evidence>
<dbReference type="Gene3D" id="3.90.1150.10">
    <property type="entry name" value="Aspartate Aminotransferase, domain 1"/>
    <property type="match status" value="1"/>
</dbReference>
<dbReference type="InterPro" id="IPR001597">
    <property type="entry name" value="ArAA_b-elim_lyase/Thr_aldolase"/>
</dbReference>
<keyword evidence="5" id="KW-0732">Signal</keyword>
<dbReference type="NCBIfam" id="NF041359">
    <property type="entry name" value="GntG_guanitoxin"/>
    <property type="match status" value="1"/>
</dbReference>
<dbReference type="InterPro" id="IPR023603">
    <property type="entry name" value="Low_specificity_L-TA-like"/>
</dbReference>
<comment type="cofactor">
    <cofactor evidence="1">
        <name>pyridoxal 5'-phosphate</name>
        <dbReference type="ChEBI" id="CHEBI:597326"/>
    </cofactor>
</comment>
<evidence type="ECO:0000259" key="6">
    <source>
        <dbReference type="Pfam" id="PF01212"/>
    </source>
</evidence>
<reference evidence="7 8" key="1">
    <citation type="submission" date="2018-10" db="EMBL/GenBank/DDBJ databases">
        <title>Genome assembly for a Yunnan-Guizhou Plateau 3E fish, Anabarilius grahami (Regan), and its evolutionary and genetic applications.</title>
        <authorList>
            <person name="Jiang W."/>
        </authorList>
    </citation>
    <scope>NUCLEOTIDE SEQUENCE [LARGE SCALE GENOMIC DNA]</scope>
    <source>
        <strain evidence="7">AG-KIZ</strain>
        <tissue evidence="7">Muscle</tissue>
    </source>
</reference>
<dbReference type="OrthoDB" id="10261951at2759"/>
<evidence type="ECO:0000313" key="7">
    <source>
        <dbReference type="EMBL" id="ROI81935.1"/>
    </source>
</evidence>
<dbReference type="Pfam" id="PF01212">
    <property type="entry name" value="Beta_elim_lyase"/>
    <property type="match status" value="1"/>
</dbReference>
<dbReference type="Proteomes" id="UP000281406">
    <property type="component" value="Unassembled WGS sequence"/>
</dbReference>
<dbReference type="InterPro" id="IPR015422">
    <property type="entry name" value="PyrdxlP-dep_Trfase_small"/>
</dbReference>
<feature type="chain" id="PRO_5018172712" evidence="5">
    <location>
        <begin position="19"/>
        <end position="567"/>
    </location>
</feature>
<dbReference type="Gene3D" id="3.40.640.10">
    <property type="entry name" value="Type I PLP-dependent aspartate aminotransferase-like (Major domain)"/>
    <property type="match status" value="1"/>
</dbReference>
<organism evidence="7 8">
    <name type="scientific">Anabarilius grahami</name>
    <name type="common">Kanglang fish</name>
    <name type="synonym">Barilius grahami</name>
    <dbReference type="NCBI Taxonomy" id="495550"/>
    <lineage>
        <taxon>Eukaryota</taxon>
        <taxon>Metazoa</taxon>
        <taxon>Chordata</taxon>
        <taxon>Craniata</taxon>
        <taxon>Vertebrata</taxon>
        <taxon>Euteleostomi</taxon>
        <taxon>Actinopterygii</taxon>
        <taxon>Neopterygii</taxon>
        <taxon>Teleostei</taxon>
        <taxon>Ostariophysi</taxon>
        <taxon>Cypriniformes</taxon>
        <taxon>Xenocyprididae</taxon>
        <taxon>Xenocypridinae</taxon>
        <taxon>Xenocypridinae incertae sedis</taxon>
        <taxon>Anabarilius</taxon>
    </lineage>
</organism>
<keyword evidence="8" id="KW-1185">Reference proteome</keyword>
<dbReference type="SUPFAM" id="SSF53383">
    <property type="entry name" value="PLP-dependent transferases"/>
    <property type="match status" value="1"/>
</dbReference>
<dbReference type="InterPro" id="IPR015424">
    <property type="entry name" value="PyrdxlP-dep_Trfase"/>
</dbReference>
<evidence type="ECO:0000256" key="5">
    <source>
        <dbReference type="SAM" id="SignalP"/>
    </source>
</evidence>
<evidence type="ECO:0000256" key="3">
    <source>
        <dbReference type="ARBA" id="ARBA00022898"/>
    </source>
</evidence>
<keyword evidence="3" id="KW-0663">Pyridoxal phosphate</keyword>
<accession>A0A3N0XPC8</accession>
<gene>
    <name evidence="7" type="ORF">DPX16_22170</name>
</gene>
<dbReference type="FunFam" id="3.90.1150.10:FF:000041">
    <property type="entry name" value="Low-specificity L-threonine aldolase"/>
    <property type="match status" value="1"/>
</dbReference>
<dbReference type="InterPro" id="IPR015421">
    <property type="entry name" value="PyrdxlP-dep_Trfase_major"/>
</dbReference>
<protein>
    <submittedName>
        <fullName evidence="7">Putative low-specificity L-threonine aldolase 2</fullName>
    </submittedName>
</protein>
<dbReference type="GO" id="GO:0008732">
    <property type="term" value="F:L-allo-threonine aldolase activity"/>
    <property type="evidence" value="ECO:0007669"/>
    <property type="project" value="TreeGrafter"/>
</dbReference>